<dbReference type="AlphaFoldDB" id="A0A1I5FQZ4"/>
<dbReference type="Proteomes" id="UP000199236">
    <property type="component" value="Unassembled WGS sequence"/>
</dbReference>
<name>A0A1I5FQZ4_9HYPH</name>
<dbReference type="OrthoDB" id="9809589at2"/>
<sequence length="248" mass="27022">MTLQLYNKRPFSLVLLSLAQGIVLGTALIMLSQHSAIAASGVTINGVVPQPDYSSSSQGYPYSSGPVGSRATVNGRSIKEMGGKTYSSTPAQGPVILRDLGALPLPVWRMAKAIFEASQEDSLDALRMPIEMNEMPPSFGAAAASSRDPVAQLRSLSQSGEDEEILNALFDTLTSGFVHVGRGSPYEAYVWPYFAHYPISSLDTAQREELRQLLPPDAYQQTIQSGQYAYYILGISPDGVWQYFFKEQ</sequence>
<reference evidence="1 2" key="1">
    <citation type="submission" date="2016-10" db="EMBL/GenBank/DDBJ databases">
        <authorList>
            <person name="de Groot N.N."/>
        </authorList>
    </citation>
    <scope>NUCLEOTIDE SEQUENCE [LARGE SCALE GENOMIC DNA]</scope>
    <source>
        <strain evidence="1 2">CGMCC 1.9157</strain>
    </source>
</reference>
<protein>
    <submittedName>
        <fullName evidence="1">Uncharacterized protein</fullName>
    </submittedName>
</protein>
<dbReference type="STRING" id="655353.SAMN04488056_104168"/>
<evidence type="ECO:0000313" key="2">
    <source>
        <dbReference type="Proteomes" id="UP000199236"/>
    </source>
</evidence>
<dbReference type="EMBL" id="FOVR01000004">
    <property type="protein sequence ID" value="SFO26184.1"/>
    <property type="molecule type" value="Genomic_DNA"/>
</dbReference>
<proteinExistence type="predicted"/>
<organism evidence="1 2">
    <name type="scientific">Cohaesibacter marisflavi</name>
    <dbReference type="NCBI Taxonomy" id="655353"/>
    <lineage>
        <taxon>Bacteria</taxon>
        <taxon>Pseudomonadati</taxon>
        <taxon>Pseudomonadota</taxon>
        <taxon>Alphaproteobacteria</taxon>
        <taxon>Hyphomicrobiales</taxon>
        <taxon>Cohaesibacteraceae</taxon>
    </lineage>
</organism>
<keyword evidence="2" id="KW-1185">Reference proteome</keyword>
<evidence type="ECO:0000313" key="1">
    <source>
        <dbReference type="EMBL" id="SFO26184.1"/>
    </source>
</evidence>
<accession>A0A1I5FQZ4</accession>
<gene>
    <name evidence="1" type="ORF">SAMN04488056_104168</name>
</gene>
<dbReference type="RefSeq" id="WP_090071640.1">
    <property type="nucleotide sequence ID" value="NZ_FOVR01000004.1"/>
</dbReference>